<keyword evidence="13" id="KW-1185">Reference proteome</keyword>
<evidence type="ECO:0000256" key="1">
    <source>
        <dbReference type="ARBA" id="ARBA00002324"/>
    </source>
</evidence>
<evidence type="ECO:0000256" key="9">
    <source>
        <dbReference type="ARBA" id="ARBA00048721"/>
    </source>
</evidence>
<gene>
    <name evidence="10" type="primary">nadD</name>
    <name evidence="12" type="ORF">SAMN04488112_11720</name>
</gene>
<dbReference type="OrthoDB" id="5295945at2"/>
<evidence type="ECO:0000256" key="6">
    <source>
        <dbReference type="ARBA" id="ARBA00022741"/>
    </source>
</evidence>
<evidence type="ECO:0000256" key="2">
    <source>
        <dbReference type="ARBA" id="ARBA00005019"/>
    </source>
</evidence>
<feature type="domain" description="Cytidyltransferase-like" evidence="11">
    <location>
        <begin position="7"/>
        <end position="170"/>
    </location>
</feature>
<dbReference type="NCBIfam" id="NF000841">
    <property type="entry name" value="PRK00071.1-4"/>
    <property type="match status" value="1"/>
</dbReference>
<sequence>MRKRIGIYGGSFDPIHIGHLIMAEQARQAAGLDEVWFIPASNPPHKEGSVASSQDRLAMVERAVAENPYFRVSRVEMEREGPSYTVDTLRQLVRRHQDTQFYLVVGADMVLDLPHWYNIEEITETAEIIGLVRPGVDVDTNRIPEHIKKRLTLVDEGVQVDLSSTWIRERAAEGGTFRYLVPEPVRQYMEAHRLYESR</sequence>
<dbReference type="GO" id="GO:0009435">
    <property type="term" value="P:NAD+ biosynthetic process"/>
    <property type="evidence" value="ECO:0007669"/>
    <property type="project" value="UniProtKB-UniRule"/>
</dbReference>
<reference evidence="12 13" key="1">
    <citation type="submission" date="2016-10" db="EMBL/GenBank/DDBJ databases">
        <authorList>
            <person name="de Groot N.N."/>
        </authorList>
    </citation>
    <scope>NUCLEOTIDE SEQUENCE [LARGE SCALE GENOMIC DNA]</scope>
    <source>
        <strain evidence="12 13">DSM 45514</strain>
    </source>
</reference>
<comment type="similarity">
    <text evidence="10">Belongs to the NadD family.</text>
</comment>
<protein>
    <recommendedName>
        <fullName evidence="10">Probable nicotinate-nucleotide adenylyltransferase</fullName>
        <ecNumber evidence="10">2.7.7.18</ecNumber>
    </recommendedName>
    <alternativeName>
        <fullName evidence="10">Deamido-NAD(+) diphosphorylase</fullName>
    </alternativeName>
    <alternativeName>
        <fullName evidence="10">Deamido-NAD(+) pyrophosphorylase</fullName>
    </alternativeName>
    <alternativeName>
        <fullName evidence="10">Nicotinate mononucleotide adenylyltransferase</fullName>
        <shortName evidence="10">NaMN adenylyltransferase</shortName>
    </alternativeName>
</protein>
<keyword evidence="7 10" id="KW-0067">ATP-binding</keyword>
<dbReference type="SUPFAM" id="SSF52374">
    <property type="entry name" value="Nucleotidylyl transferase"/>
    <property type="match status" value="1"/>
</dbReference>
<keyword evidence="8 10" id="KW-0520">NAD</keyword>
<dbReference type="Gene3D" id="3.40.50.620">
    <property type="entry name" value="HUPs"/>
    <property type="match status" value="1"/>
</dbReference>
<dbReference type="Pfam" id="PF01467">
    <property type="entry name" value="CTP_transf_like"/>
    <property type="match status" value="1"/>
</dbReference>
<accession>A0A1G6PKJ6</accession>
<name>A0A1G6PKJ6_9BACL</name>
<evidence type="ECO:0000256" key="5">
    <source>
        <dbReference type="ARBA" id="ARBA00022695"/>
    </source>
</evidence>
<organism evidence="12 13">
    <name type="scientific">Melghirimyces thermohalophilus</name>
    <dbReference type="NCBI Taxonomy" id="1236220"/>
    <lineage>
        <taxon>Bacteria</taxon>
        <taxon>Bacillati</taxon>
        <taxon>Bacillota</taxon>
        <taxon>Bacilli</taxon>
        <taxon>Bacillales</taxon>
        <taxon>Thermoactinomycetaceae</taxon>
        <taxon>Melghirimyces</taxon>
    </lineage>
</organism>
<evidence type="ECO:0000256" key="8">
    <source>
        <dbReference type="ARBA" id="ARBA00023027"/>
    </source>
</evidence>
<evidence type="ECO:0000313" key="12">
    <source>
        <dbReference type="EMBL" id="SDC80693.1"/>
    </source>
</evidence>
<dbReference type="PANTHER" id="PTHR39321:SF3">
    <property type="entry name" value="PHOSPHOPANTETHEINE ADENYLYLTRANSFERASE"/>
    <property type="match status" value="1"/>
</dbReference>
<dbReference type="EMBL" id="FMZA01000017">
    <property type="protein sequence ID" value="SDC80693.1"/>
    <property type="molecule type" value="Genomic_DNA"/>
</dbReference>
<comment type="pathway">
    <text evidence="2 10">Cofactor biosynthesis; NAD(+) biosynthesis; deamido-NAD(+) from nicotinate D-ribonucleotide: step 1/1.</text>
</comment>
<proteinExistence type="inferred from homology"/>
<evidence type="ECO:0000256" key="4">
    <source>
        <dbReference type="ARBA" id="ARBA00022679"/>
    </source>
</evidence>
<evidence type="ECO:0000256" key="10">
    <source>
        <dbReference type="HAMAP-Rule" id="MF_00244"/>
    </source>
</evidence>
<dbReference type="RefSeq" id="WP_091571627.1">
    <property type="nucleotide sequence ID" value="NZ_FMZA01000017.1"/>
</dbReference>
<keyword evidence="5 10" id="KW-0548">Nucleotidyltransferase</keyword>
<dbReference type="UniPathway" id="UPA00253">
    <property type="reaction ID" value="UER00332"/>
</dbReference>
<keyword evidence="4 10" id="KW-0808">Transferase</keyword>
<dbReference type="NCBIfam" id="TIGR00482">
    <property type="entry name" value="nicotinate (nicotinamide) nucleotide adenylyltransferase"/>
    <property type="match status" value="1"/>
</dbReference>
<comment type="catalytic activity">
    <reaction evidence="9 10">
        <text>nicotinate beta-D-ribonucleotide + ATP + H(+) = deamido-NAD(+) + diphosphate</text>
        <dbReference type="Rhea" id="RHEA:22860"/>
        <dbReference type="ChEBI" id="CHEBI:15378"/>
        <dbReference type="ChEBI" id="CHEBI:30616"/>
        <dbReference type="ChEBI" id="CHEBI:33019"/>
        <dbReference type="ChEBI" id="CHEBI:57502"/>
        <dbReference type="ChEBI" id="CHEBI:58437"/>
        <dbReference type="EC" id="2.7.7.18"/>
    </reaction>
</comment>
<evidence type="ECO:0000259" key="11">
    <source>
        <dbReference type="Pfam" id="PF01467"/>
    </source>
</evidence>
<dbReference type="AlphaFoldDB" id="A0A1G6PKJ6"/>
<dbReference type="InterPro" id="IPR005248">
    <property type="entry name" value="NadD/NMNAT"/>
</dbReference>
<dbReference type="CDD" id="cd02165">
    <property type="entry name" value="NMNAT"/>
    <property type="match status" value="1"/>
</dbReference>
<evidence type="ECO:0000256" key="3">
    <source>
        <dbReference type="ARBA" id="ARBA00022642"/>
    </source>
</evidence>
<dbReference type="HAMAP" id="MF_00244">
    <property type="entry name" value="NaMN_adenylyltr"/>
    <property type="match status" value="1"/>
</dbReference>
<dbReference type="GO" id="GO:0005524">
    <property type="term" value="F:ATP binding"/>
    <property type="evidence" value="ECO:0007669"/>
    <property type="project" value="UniProtKB-KW"/>
</dbReference>
<dbReference type="GO" id="GO:0004515">
    <property type="term" value="F:nicotinate-nucleotide adenylyltransferase activity"/>
    <property type="evidence" value="ECO:0007669"/>
    <property type="project" value="UniProtKB-UniRule"/>
</dbReference>
<dbReference type="Proteomes" id="UP000199387">
    <property type="component" value="Unassembled WGS sequence"/>
</dbReference>
<dbReference type="STRING" id="1236220.SAMN04488112_11720"/>
<evidence type="ECO:0000313" key="13">
    <source>
        <dbReference type="Proteomes" id="UP000199387"/>
    </source>
</evidence>
<dbReference type="InterPro" id="IPR014729">
    <property type="entry name" value="Rossmann-like_a/b/a_fold"/>
</dbReference>
<dbReference type="NCBIfam" id="NF000840">
    <property type="entry name" value="PRK00071.1-3"/>
    <property type="match status" value="1"/>
</dbReference>
<evidence type="ECO:0000256" key="7">
    <source>
        <dbReference type="ARBA" id="ARBA00022840"/>
    </source>
</evidence>
<dbReference type="PANTHER" id="PTHR39321">
    <property type="entry name" value="NICOTINATE-NUCLEOTIDE ADENYLYLTRANSFERASE-RELATED"/>
    <property type="match status" value="1"/>
</dbReference>
<keyword evidence="3 10" id="KW-0662">Pyridine nucleotide biosynthesis</keyword>
<comment type="function">
    <text evidence="1 10">Catalyzes the reversible adenylation of nicotinate mononucleotide (NaMN) to nicotinic acid adenine dinucleotide (NaAD).</text>
</comment>
<dbReference type="EC" id="2.7.7.18" evidence="10"/>
<keyword evidence="6 10" id="KW-0547">Nucleotide-binding</keyword>
<dbReference type="NCBIfam" id="TIGR00125">
    <property type="entry name" value="cyt_tran_rel"/>
    <property type="match status" value="1"/>
</dbReference>
<dbReference type="InterPro" id="IPR004821">
    <property type="entry name" value="Cyt_trans-like"/>
</dbReference>